<keyword evidence="1" id="KW-1133">Transmembrane helix</keyword>
<sequence>MGVERSAFFHIRKQIAVWIYPAIAGSLIFIDWNHTRQWKNGTRPSILDEIISAPSTEGPKKVCPSIMGTYTLSYSAKKLFERKRQLLLLPFVAYFGYCWDQAGVYKREMMKGHSRLFAERIAAIPKGEDPWKY</sequence>
<proteinExistence type="predicted"/>
<reference evidence="2" key="1">
    <citation type="journal article" date="2013" name="Genetics">
        <title>The draft genome and transcriptome of Panagrellus redivivus are shaped by the harsh demands of a free-living lifestyle.</title>
        <authorList>
            <person name="Srinivasan J."/>
            <person name="Dillman A.R."/>
            <person name="Macchietto M.G."/>
            <person name="Heikkinen L."/>
            <person name="Lakso M."/>
            <person name="Fracchia K.M."/>
            <person name="Antoshechkin I."/>
            <person name="Mortazavi A."/>
            <person name="Wong G."/>
            <person name="Sternberg P.W."/>
        </authorList>
    </citation>
    <scope>NUCLEOTIDE SEQUENCE [LARGE SCALE GENOMIC DNA]</scope>
    <source>
        <strain evidence="2">MT8872</strain>
    </source>
</reference>
<keyword evidence="1" id="KW-0472">Membrane</keyword>
<organism evidence="2 3">
    <name type="scientific">Panagrellus redivivus</name>
    <name type="common">Microworm</name>
    <dbReference type="NCBI Taxonomy" id="6233"/>
    <lineage>
        <taxon>Eukaryota</taxon>
        <taxon>Metazoa</taxon>
        <taxon>Ecdysozoa</taxon>
        <taxon>Nematoda</taxon>
        <taxon>Chromadorea</taxon>
        <taxon>Rhabditida</taxon>
        <taxon>Tylenchina</taxon>
        <taxon>Panagrolaimomorpha</taxon>
        <taxon>Panagrolaimoidea</taxon>
        <taxon>Panagrolaimidae</taxon>
        <taxon>Panagrellus</taxon>
    </lineage>
</organism>
<name>A0A7E4W4H0_PANRE</name>
<dbReference type="AlphaFoldDB" id="A0A7E4W4H0"/>
<evidence type="ECO:0000313" key="3">
    <source>
        <dbReference type="WBParaSite" id="Pan_g6422.t1"/>
    </source>
</evidence>
<keyword evidence="2" id="KW-1185">Reference proteome</keyword>
<dbReference type="Proteomes" id="UP000492821">
    <property type="component" value="Unassembled WGS sequence"/>
</dbReference>
<reference evidence="3" key="2">
    <citation type="submission" date="2020-10" db="UniProtKB">
        <authorList>
            <consortium name="WormBaseParasite"/>
        </authorList>
    </citation>
    <scope>IDENTIFICATION</scope>
</reference>
<dbReference type="WBParaSite" id="Pan_g6422.t1">
    <property type="protein sequence ID" value="Pan_g6422.t1"/>
    <property type="gene ID" value="Pan_g6422"/>
</dbReference>
<evidence type="ECO:0000313" key="2">
    <source>
        <dbReference type="Proteomes" id="UP000492821"/>
    </source>
</evidence>
<keyword evidence="1" id="KW-0812">Transmembrane</keyword>
<evidence type="ECO:0000256" key="1">
    <source>
        <dbReference type="SAM" id="Phobius"/>
    </source>
</evidence>
<accession>A0A7E4W4H0</accession>
<protein>
    <submittedName>
        <fullName evidence="3">NADH-ubiquinone oxidoreductase B17 subunit</fullName>
    </submittedName>
</protein>
<feature type="transmembrane region" description="Helical" evidence="1">
    <location>
        <begin position="15"/>
        <end position="33"/>
    </location>
</feature>
<feature type="transmembrane region" description="Helical" evidence="1">
    <location>
        <begin position="86"/>
        <end position="105"/>
    </location>
</feature>